<dbReference type="Pfam" id="PF00595">
    <property type="entry name" value="PDZ"/>
    <property type="match status" value="1"/>
</dbReference>
<protein>
    <submittedName>
        <fullName evidence="8">C-terminal processing peptidase-3. Serine peptidase. MEROPS family S41A</fullName>
    </submittedName>
</protein>
<keyword evidence="4 5" id="KW-0720">Serine protease</keyword>
<dbReference type="GO" id="GO:0007165">
    <property type="term" value="P:signal transduction"/>
    <property type="evidence" value="ECO:0007669"/>
    <property type="project" value="TreeGrafter"/>
</dbReference>
<keyword evidence="3 5" id="KW-0378">Hydrolase</keyword>
<organism evidence="8 9">
    <name type="scientific">Chryseolinea serpens</name>
    <dbReference type="NCBI Taxonomy" id="947013"/>
    <lineage>
        <taxon>Bacteria</taxon>
        <taxon>Pseudomonadati</taxon>
        <taxon>Bacteroidota</taxon>
        <taxon>Cytophagia</taxon>
        <taxon>Cytophagales</taxon>
        <taxon>Fulvivirgaceae</taxon>
        <taxon>Chryseolinea</taxon>
    </lineage>
</organism>
<evidence type="ECO:0000256" key="3">
    <source>
        <dbReference type="ARBA" id="ARBA00022801"/>
    </source>
</evidence>
<evidence type="ECO:0000256" key="5">
    <source>
        <dbReference type="RuleBase" id="RU004404"/>
    </source>
</evidence>
<dbReference type="Gene3D" id="3.30.750.44">
    <property type="match status" value="1"/>
</dbReference>
<evidence type="ECO:0000256" key="4">
    <source>
        <dbReference type="ARBA" id="ARBA00022825"/>
    </source>
</evidence>
<dbReference type="CDD" id="cd06782">
    <property type="entry name" value="cpPDZ_CPP-like"/>
    <property type="match status" value="1"/>
</dbReference>
<dbReference type="CDD" id="cd07560">
    <property type="entry name" value="Peptidase_S41_CPP"/>
    <property type="match status" value="1"/>
</dbReference>
<dbReference type="STRING" id="947013.SAMN04488109_1179"/>
<dbReference type="GO" id="GO:0030288">
    <property type="term" value="C:outer membrane-bounded periplasmic space"/>
    <property type="evidence" value="ECO:0007669"/>
    <property type="project" value="TreeGrafter"/>
</dbReference>
<dbReference type="InterPro" id="IPR029045">
    <property type="entry name" value="ClpP/crotonase-like_dom_sf"/>
</dbReference>
<evidence type="ECO:0000313" key="9">
    <source>
        <dbReference type="Proteomes" id="UP000184212"/>
    </source>
</evidence>
<dbReference type="SUPFAM" id="SSF52096">
    <property type="entry name" value="ClpP/crotonase"/>
    <property type="match status" value="1"/>
</dbReference>
<proteinExistence type="inferred from homology"/>
<gene>
    <name evidence="8" type="ORF">SAMN04488109_1179</name>
</gene>
<dbReference type="Proteomes" id="UP000184212">
    <property type="component" value="Unassembled WGS sequence"/>
</dbReference>
<keyword evidence="9" id="KW-1185">Reference proteome</keyword>
<dbReference type="PROSITE" id="PS50106">
    <property type="entry name" value="PDZ"/>
    <property type="match status" value="1"/>
</dbReference>
<dbReference type="RefSeq" id="WP_073131904.1">
    <property type="nucleotide sequence ID" value="NZ_FQWQ01000001.1"/>
</dbReference>
<dbReference type="SUPFAM" id="SSF50156">
    <property type="entry name" value="PDZ domain-like"/>
    <property type="match status" value="1"/>
</dbReference>
<evidence type="ECO:0000256" key="1">
    <source>
        <dbReference type="ARBA" id="ARBA00009179"/>
    </source>
</evidence>
<dbReference type="SMART" id="SM00245">
    <property type="entry name" value="TSPc"/>
    <property type="match status" value="1"/>
</dbReference>
<evidence type="ECO:0000313" key="8">
    <source>
        <dbReference type="EMBL" id="SHG63698.1"/>
    </source>
</evidence>
<feature type="chain" id="PRO_5013336509" evidence="6">
    <location>
        <begin position="22"/>
        <end position="550"/>
    </location>
</feature>
<accession>A0A1M5LFB7</accession>
<dbReference type="OrthoDB" id="9812068at2"/>
<evidence type="ECO:0000256" key="6">
    <source>
        <dbReference type="SAM" id="SignalP"/>
    </source>
</evidence>
<dbReference type="AlphaFoldDB" id="A0A1M5LFB7"/>
<dbReference type="SMART" id="SM00228">
    <property type="entry name" value="PDZ"/>
    <property type="match status" value="1"/>
</dbReference>
<dbReference type="InterPro" id="IPR004447">
    <property type="entry name" value="Peptidase_S41A"/>
</dbReference>
<dbReference type="Gene3D" id="2.30.42.10">
    <property type="match status" value="1"/>
</dbReference>
<keyword evidence="6" id="KW-0732">Signal</keyword>
<dbReference type="GO" id="GO:0004175">
    <property type="term" value="F:endopeptidase activity"/>
    <property type="evidence" value="ECO:0007669"/>
    <property type="project" value="TreeGrafter"/>
</dbReference>
<dbReference type="InterPro" id="IPR005151">
    <property type="entry name" value="Tail-specific_protease"/>
</dbReference>
<keyword evidence="2 5" id="KW-0645">Protease</keyword>
<dbReference type="InterPro" id="IPR036034">
    <property type="entry name" value="PDZ_sf"/>
</dbReference>
<evidence type="ECO:0000259" key="7">
    <source>
        <dbReference type="PROSITE" id="PS50106"/>
    </source>
</evidence>
<dbReference type="InterPro" id="IPR001478">
    <property type="entry name" value="PDZ"/>
</dbReference>
<reference evidence="8 9" key="1">
    <citation type="submission" date="2016-11" db="EMBL/GenBank/DDBJ databases">
        <authorList>
            <person name="Jaros S."/>
            <person name="Januszkiewicz K."/>
            <person name="Wedrychowicz H."/>
        </authorList>
    </citation>
    <scope>NUCLEOTIDE SEQUENCE [LARGE SCALE GENOMIC DNA]</scope>
    <source>
        <strain evidence="8 9">DSM 24574</strain>
    </source>
</reference>
<name>A0A1M5LFB7_9BACT</name>
<feature type="signal peptide" evidence="6">
    <location>
        <begin position="1"/>
        <end position="21"/>
    </location>
</feature>
<dbReference type="PANTHER" id="PTHR32060">
    <property type="entry name" value="TAIL-SPECIFIC PROTEASE"/>
    <property type="match status" value="1"/>
</dbReference>
<dbReference type="Gene3D" id="3.90.226.10">
    <property type="entry name" value="2-enoyl-CoA Hydratase, Chain A, domain 1"/>
    <property type="match status" value="1"/>
</dbReference>
<dbReference type="EMBL" id="FQWQ01000001">
    <property type="protein sequence ID" value="SHG63698.1"/>
    <property type="molecule type" value="Genomic_DNA"/>
</dbReference>
<dbReference type="PANTHER" id="PTHR32060:SF30">
    <property type="entry name" value="CARBOXY-TERMINAL PROCESSING PROTEASE CTPA"/>
    <property type="match status" value="1"/>
</dbReference>
<feature type="domain" description="PDZ" evidence="7">
    <location>
        <begin position="86"/>
        <end position="151"/>
    </location>
</feature>
<evidence type="ECO:0000256" key="2">
    <source>
        <dbReference type="ARBA" id="ARBA00022670"/>
    </source>
</evidence>
<dbReference type="GO" id="GO:0008236">
    <property type="term" value="F:serine-type peptidase activity"/>
    <property type="evidence" value="ECO:0007669"/>
    <property type="project" value="UniProtKB-KW"/>
</dbReference>
<dbReference type="Pfam" id="PF03572">
    <property type="entry name" value="Peptidase_S41"/>
    <property type="match status" value="1"/>
</dbReference>
<sequence>MITKKRIIILSILAATCFALASTRPAERYFEIAKNLDIFATLFKEVNALYVDEINPNKLVRTGIDAMLTSLDPYTNYIPEDEVEDFRTINTGQYGGIGAITREIGNKTIVTMLMEGYGAQRGGLKIGDEVVKIDDVELSKLSREESGQLMKGQVGTPVSLTVKRMGADKLIRLEFKREKIKLNNVPYYGMVGKDIGYIQLTDFTPDAAKEVRNALIILKDQGAKAAILDLRGNPGGLLIEAVNITNLFLPKGKLVVSTKGKIPENNLNYETLNAPVDTEIPVGVLINRGSASASEIVAGTLQDYDRGVIIGEKSYGKGLVQVSRPLSYNSQLKVTTAKYYTPTGRCIQVLDYTHRREDGSVGSIPDSLKKSFKTATGRTVFDGGGIDPDIKTEAHEAHVLTQVLFEKGFIFDFAAQYTFKHAEAVDPKTFTLSDEEYQQFVVWMKDKNYSYKSYLEYELQQFTEEAHKEKYYTDLKPQLEQIQARIADSKKNELNLYKDEIKMLLEEEIASHYHLEKGGIEAGFKYDDDIRKATELLHNTAQYKKLLNLQ</sequence>
<dbReference type="NCBIfam" id="TIGR00225">
    <property type="entry name" value="prc"/>
    <property type="match status" value="1"/>
</dbReference>
<comment type="similarity">
    <text evidence="1 5">Belongs to the peptidase S41A family.</text>
</comment>
<dbReference type="GO" id="GO:0006508">
    <property type="term" value="P:proteolysis"/>
    <property type="evidence" value="ECO:0007669"/>
    <property type="project" value="UniProtKB-KW"/>
</dbReference>